<evidence type="ECO:0000313" key="10">
    <source>
        <dbReference type="Proteomes" id="UP001241072"/>
    </source>
</evidence>
<evidence type="ECO:0000256" key="3">
    <source>
        <dbReference type="ARBA" id="ARBA00022475"/>
    </source>
</evidence>
<organism evidence="9 10">
    <name type="scientific">Antiquaquibacter soli</name>
    <dbReference type="NCBI Taxonomy" id="3064523"/>
    <lineage>
        <taxon>Bacteria</taxon>
        <taxon>Bacillati</taxon>
        <taxon>Actinomycetota</taxon>
        <taxon>Actinomycetes</taxon>
        <taxon>Micrococcales</taxon>
        <taxon>Microbacteriaceae</taxon>
        <taxon>Antiquaquibacter</taxon>
    </lineage>
</organism>
<evidence type="ECO:0000313" key="9">
    <source>
        <dbReference type="EMBL" id="MDO7883443.1"/>
    </source>
</evidence>
<feature type="domain" description="ABC transmembrane type-1" evidence="8">
    <location>
        <begin position="83"/>
        <end position="297"/>
    </location>
</feature>
<dbReference type="InterPro" id="IPR000515">
    <property type="entry name" value="MetI-like"/>
</dbReference>
<feature type="transmembrane region" description="Helical" evidence="7">
    <location>
        <begin position="87"/>
        <end position="109"/>
    </location>
</feature>
<dbReference type="Pfam" id="PF00528">
    <property type="entry name" value="BPD_transp_1"/>
    <property type="match status" value="1"/>
</dbReference>
<dbReference type="EMBL" id="JAUQUB010000005">
    <property type="protein sequence ID" value="MDO7883443.1"/>
    <property type="molecule type" value="Genomic_DNA"/>
</dbReference>
<name>A0ABT9BQZ8_9MICO</name>
<gene>
    <name evidence="9" type="ORF">Q5716_14515</name>
</gene>
<dbReference type="PROSITE" id="PS50928">
    <property type="entry name" value="ABC_TM1"/>
    <property type="match status" value="1"/>
</dbReference>
<evidence type="ECO:0000256" key="1">
    <source>
        <dbReference type="ARBA" id="ARBA00004651"/>
    </source>
</evidence>
<dbReference type="PANTHER" id="PTHR30193:SF41">
    <property type="entry name" value="DIACETYLCHITOBIOSE UPTAKE SYSTEM PERMEASE PROTEIN NGCF"/>
    <property type="match status" value="1"/>
</dbReference>
<evidence type="ECO:0000256" key="6">
    <source>
        <dbReference type="ARBA" id="ARBA00023136"/>
    </source>
</evidence>
<dbReference type="SUPFAM" id="SSF161098">
    <property type="entry name" value="MetI-like"/>
    <property type="match status" value="1"/>
</dbReference>
<proteinExistence type="inferred from homology"/>
<keyword evidence="6 7" id="KW-0472">Membrane</keyword>
<keyword evidence="10" id="KW-1185">Reference proteome</keyword>
<reference evidence="9 10" key="1">
    <citation type="submission" date="2023-07" db="EMBL/GenBank/DDBJ databases">
        <title>Protaetiibacter sp. nov WY-16 isolated from soil.</title>
        <authorList>
            <person name="Liu B."/>
            <person name="Wan Y."/>
        </authorList>
    </citation>
    <scope>NUCLEOTIDE SEQUENCE [LARGE SCALE GENOMIC DNA]</scope>
    <source>
        <strain evidence="9 10">WY-16</strain>
    </source>
</reference>
<dbReference type="CDD" id="cd06261">
    <property type="entry name" value="TM_PBP2"/>
    <property type="match status" value="1"/>
</dbReference>
<feature type="transmembrane region" description="Helical" evidence="7">
    <location>
        <begin position="21"/>
        <end position="42"/>
    </location>
</feature>
<evidence type="ECO:0000256" key="2">
    <source>
        <dbReference type="ARBA" id="ARBA00022448"/>
    </source>
</evidence>
<dbReference type="InterPro" id="IPR051393">
    <property type="entry name" value="ABC_transporter_permease"/>
</dbReference>
<evidence type="ECO:0000256" key="7">
    <source>
        <dbReference type="RuleBase" id="RU363032"/>
    </source>
</evidence>
<evidence type="ECO:0000259" key="8">
    <source>
        <dbReference type="PROSITE" id="PS50928"/>
    </source>
</evidence>
<comment type="subcellular location">
    <subcellularLocation>
        <location evidence="1 7">Cell membrane</location>
        <topology evidence="1 7">Multi-pass membrane protein</topology>
    </subcellularLocation>
</comment>
<evidence type="ECO:0000256" key="5">
    <source>
        <dbReference type="ARBA" id="ARBA00022989"/>
    </source>
</evidence>
<accession>A0ABT9BQZ8</accession>
<feature type="transmembrane region" description="Helical" evidence="7">
    <location>
        <begin position="225"/>
        <end position="245"/>
    </location>
</feature>
<protein>
    <submittedName>
        <fullName evidence="9">Sugar ABC transporter permease</fullName>
    </submittedName>
</protein>
<feature type="transmembrane region" description="Helical" evidence="7">
    <location>
        <begin position="121"/>
        <end position="142"/>
    </location>
</feature>
<keyword evidence="5 7" id="KW-1133">Transmembrane helix</keyword>
<keyword evidence="4 7" id="KW-0812">Transmembrane</keyword>
<feature type="transmembrane region" description="Helical" evidence="7">
    <location>
        <begin position="276"/>
        <end position="300"/>
    </location>
</feature>
<sequence length="306" mass="33053">MSTSIHRASSPRERIIRWRRRGGLSALALALPVLIVFGYFSWKPLVQGVVMAFQKWNFVSDPTWVGLSNFQYVLADPLLAVAVGNTLLFTVLALAFGFPLPLALAVAVSTLRDRTRRLASFLAYLPVIVPPVVAILLWKVFYDPSESGLFNSVLAAVGLGPFPWLNAAASAMPSIVLEATWAGAGTATLIYLAAITSVRPELYEAAELDGAGIASRIWHVTFPQLRTVILIMLLLQVIGAAQVFAEPYLFTGGGPQNATLTVMLLLYRYAFTGGDYGAATALGVLLALVLAALSALYLVITRRWSE</sequence>
<keyword evidence="3" id="KW-1003">Cell membrane</keyword>
<dbReference type="RefSeq" id="WP_305003870.1">
    <property type="nucleotide sequence ID" value="NZ_JAUQUB010000005.1"/>
</dbReference>
<comment type="similarity">
    <text evidence="7">Belongs to the binding-protein-dependent transport system permease family.</text>
</comment>
<dbReference type="PANTHER" id="PTHR30193">
    <property type="entry name" value="ABC TRANSPORTER PERMEASE PROTEIN"/>
    <property type="match status" value="1"/>
</dbReference>
<keyword evidence="2 7" id="KW-0813">Transport</keyword>
<dbReference type="InterPro" id="IPR035906">
    <property type="entry name" value="MetI-like_sf"/>
</dbReference>
<dbReference type="Proteomes" id="UP001241072">
    <property type="component" value="Unassembled WGS sequence"/>
</dbReference>
<dbReference type="Gene3D" id="1.10.3720.10">
    <property type="entry name" value="MetI-like"/>
    <property type="match status" value="1"/>
</dbReference>
<comment type="caution">
    <text evidence="9">The sequence shown here is derived from an EMBL/GenBank/DDBJ whole genome shotgun (WGS) entry which is preliminary data.</text>
</comment>
<evidence type="ECO:0000256" key="4">
    <source>
        <dbReference type="ARBA" id="ARBA00022692"/>
    </source>
</evidence>